<dbReference type="PANTHER" id="PTHR48475:SF2">
    <property type="entry name" value="RIBONUCLEASE H"/>
    <property type="match status" value="1"/>
</dbReference>
<dbReference type="AlphaFoldDB" id="A0A6L2JRN4"/>
<dbReference type="InterPro" id="IPR036397">
    <property type="entry name" value="RNaseH_sf"/>
</dbReference>
<protein>
    <submittedName>
        <fullName evidence="2">Reverse transcriptase domain-containing protein</fullName>
    </submittedName>
</protein>
<dbReference type="Gene3D" id="3.30.420.10">
    <property type="entry name" value="Ribonuclease H-like superfamily/Ribonuclease H"/>
    <property type="match status" value="2"/>
</dbReference>
<dbReference type="GO" id="GO:0003676">
    <property type="term" value="F:nucleic acid binding"/>
    <property type="evidence" value="ECO:0007669"/>
    <property type="project" value="InterPro"/>
</dbReference>
<dbReference type="GO" id="GO:0004523">
    <property type="term" value="F:RNA-DNA hybrid ribonuclease activity"/>
    <property type="evidence" value="ECO:0007669"/>
    <property type="project" value="InterPro"/>
</dbReference>
<dbReference type="InterPro" id="IPR012337">
    <property type="entry name" value="RNaseH-like_sf"/>
</dbReference>
<evidence type="ECO:0000259" key="1">
    <source>
        <dbReference type="Pfam" id="PF13456"/>
    </source>
</evidence>
<keyword evidence="2" id="KW-0695">RNA-directed DNA polymerase</keyword>
<proteinExistence type="predicted"/>
<feature type="domain" description="RNase H type-1" evidence="1">
    <location>
        <begin position="97"/>
        <end position="183"/>
    </location>
</feature>
<dbReference type="Pfam" id="PF13456">
    <property type="entry name" value="RVT_3"/>
    <property type="match status" value="1"/>
</dbReference>
<accession>A0A6L2JRN4</accession>
<keyword evidence="2" id="KW-0808">Transferase</keyword>
<organism evidence="2">
    <name type="scientific">Tanacetum cinerariifolium</name>
    <name type="common">Dalmatian daisy</name>
    <name type="synonym">Chrysanthemum cinerariifolium</name>
    <dbReference type="NCBI Taxonomy" id="118510"/>
    <lineage>
        <taxon>Eukaryota</taxon>
        <taxon>Viridiplantae</taxon>
        <taxon>Streptophyta</taxon>
        <taxon>Embryophyta</taxon>
        <taxon>Tracheophyta</taxon>
        <taxon>Spermatophyta</taxon>
        <taxon>Magnoliopsida</taxon>
        <taxon>eudicotyledons</taxon>
        <taxon>Gunneridae</taxon>
        <taxon>Pentapetalae</taxon>
        <taxon>asterids</taxon>
        <taxon>campanulids</taxon>
        <taxon>Asterales</taxon>
        <taxon>Asteraceae</taxon>
        <taxon>Asteroideae</taxon>
        <taxon>Anthemideae</taxon>
        <taxon>Anthemidinae</taxon>
        <taxon>Tanacetum</taxon>
    </lineage>
</organism>
<keyword evidence="2" id="KW-0548">Nucleotidyltransferase</keyword>
<dbReference type="PANTHER" id="PTHR48475">
    <property type="entry name" value="RIBONUCLEASE H"/>
    <property type="match status" value="1"/>
</dbReference>
<gene>
    <name evidence="2" type="ORF">Tci_011327</name>
</gene>
<evidence type="ECO:0000313" key="2">
    <source>
        <dbReference type="EMBL" id="GEU39349.1"/>
    </source>
</evidence>
<name>A0A6L2JRN4_TANCI</name>
<dbReference type="GO" id="GO:0003964">
    <property type="term" value="F:RNA-directed DNA polymerase activity"/>
    <property type="evidence" value="ECO:0007669"/>
    <property type="project" value="UniProtKB-KW"/>
</dbReference>
<dbReference type="InterPro" id="IPR002156">
    <property type="entry name" value="RNaseH_domain"/>
</dbReference>
<reference evidence="2" key="1">
    <citation type="journal article" date="2019" name="Sci. Rep.">
        <title>Draft genome of Tanacetum cinerariifolium, the natural source of mosquito coil.</title>
        <authorList>
            <person name="Yamashiro T."/>
            <person name="Shiraishi A."/>
            <person name="Satake H."/>
            <person name="Nakayama K."/>
        </authorList>
    </citation>
    <scope>NUCLEOTIDE SEQUENCE</scope>
</reference>
<dbReference type="SUPFAM" id="SSF53098">
    <property type="entry name" value="Ribonuclease H-like"/>
    <property type="match status" value="2"/>
</dbReference>
<dbReference type="CDD" id="cd09279">
    <property type="entry name" value="RNase_HI_like"/>
    <property type="match status" value="1"/>
</dbReference>
<dbReference type="EMBL" id="BKCJ010001162">
    <property type="protein sequence ID" value="GEU39349.1"/>
    <property type="molecule type" value="Genomic_DNA"/>
</dbReference>
<comment type="caution">
    <text evidence="2">The sequence shown here is derived from an EMBL/GenBank/DDBJ whole genome shotgun (WGS) entry which is preliminary data.</text>
</comment>
<sequence length="362" mass="41208">MYKENRLPVDYRSGNGIQTNEKINSGIAYVNHTERKRRTDYLPGSCKRSCQCSPNDRKGWEVNAHLLRQSCIIGPGHQLHSDEKINTCHKFTYALRFRFDTTNNEAEYEALIVGLRIAEQMGVKNLQANVDSRLVANQVNRTYVAKEPGMIKYLEKVKNLTSTFKEFFIKQVPKGENKKANALRKIASTSFAYLSKQKKFYHRKRKGQGLYAAKQGDAKKLIRKCNDCQVHCPVIRNQQQNLTPITSLWPFYKWGIDIARPFPEGPGKVKILIVAIDNFTKWIEAKPVATITKSQVMKFANGLVERAKRSLGEGIKARVRNISFKPGDLVYRSNEPSHAMDGGKLEPKWEGPYEVTEALGKG</sequence>